<protein>
    <submittedName>
        <fullName evidence="6">DgyrCDS2212</fullName>
    </submittedName>
</protein>
<dbReference type="Pfam" id="PF10447">
    <property type="entry name" value="EXOSC1"/>
    <property type="match status" value="1"/>
</dbReference>
<dbReference type="InterPro" id="IPR019495">
    <property type="entry name" value="EXOSC1_C"/>
</dbReference>
<evidence type="ECO:0000313" key="7">
    <source>
        <dbReference type="Proteomes" id="UP000549394"/>
    </source>
</evidence>
<evidence type="ECO:0000259" key="4">
    <source>
        <dbReference type="Pfam" id="PF10447"/>
    </source>
</evidence>
<organism evidence="6 7">
    <name type="scientific">Dimorphilus gyrociliatus</name>
    <dbReference type="NCBI Taxonomy" id="2664684"/>
    <lineage>
        <taxon>Eukaryota</taxon>
        <taxon>Metazoa</taxon>
        <taxon>Spiralia</taxon>
        <taxon>Lophotrochozoa</taxon>
        <taxon>Annelida</taxon>
        <taxon>Polychaeta</taxon>
        <taxon>Polychaeta incertae sedis</taxon>
        <taxon>Dinophilidae</taxon>
        <taxon>Dimorphilus</taxon>
    </lineage>
</organism>
<evidence type="ECO:0000259" key="5">
    <source>
        <dbReference type="Pfam" id="PF14382"/>
    </source>
</evidence>
<dbReference type="GO" id="GO:0005737">
    <property type="term" value="C:cytoplasm"/>
    <property type="evidence" value="ECO:0007669"/>
    <property type="project" value="TreeGrafter"/>
</dbReference>
<dbReference type="InterPro" id="IPR012340">
    <property type="entry name" value="NA-bd_OB-fold"/>
</dbReference>
<keyword evidence="2" id="KW-0963">Cytoplasm</keyword>
<dbReference type="GO" id="GO:0005730">
    <property type="term" value="C:nucleolus"/>
    <property type="evidence" value="ECO:0007669"/>
    <property type="project" value="UniProtKB-SubCell"/>
</dbReference>
<dbReference type="AlphaFoldDB" id="A0A7I8V9K3"/>
<dbReference type="PANTHER" id="PTHR12686">
    <property type="entry name" value="3'-5' EXORIBONUCLEASE CSL4-RELATED"/>
    <property type="match status" value="1"/>
</dbReference>
<evidence type="ECO:0000256" key="2">
    <source>
        <dbReference type="ARBA" id="ARBA00022490"/>
    </source>
</evidence>
<dbReference type="GO" id="GO:0003723">
    <property type="term" value="F:RNA binding"/>
    <property type="evidence" value="ECO:0007669"/>
    <property type="project" value="InterPro"/>
</dbReference>
<evidence type="ECO:0000256" key="3">
    <source>
        <dbReference type="ARBA" id="ARBA00022835"/>
    </source>
</evidence>
<gene>
    <name evidence="6" type="ORF">DGYR_LOCUS2059</name>
</gene>
<dbReference type="SUPFAM" id="SSF50249">
    <property type="entry name" value="Nucleic acid-binding proteins"/>
    <property type="match status" value="1"/>
</dbReference>
<dbReference type="EMBL" id="CAJFCJ010000003">
    <property type="protein sequence ID" value="CAD5113009.1"/>
    <property type="molecule type" value="Genomic_DNA"/>
</dbReference>
<sequence>MDKDSIFIPGDIICPADNNYISGNGTVTRKNTIYASIAGKCNFQKIEDGKTVVEIRLKNSHNQNIVPTIDCLVAARITNVNPRFCKCAIISVDDVLLPESFRGLIRKEDARATEKDKVELYKSFRPGDIILARVLSLGDAQAYLLTTAENELGVVSATSESGETMIPISWCEMQCPKTLAKENRKVARVHKDYIINSLVTEAE</sequence>
<dbReference type="OrthoDB" id="440760at2759"/>
<dbReference type="InterPro" id="IPR025721">
    <property type="entry name" value="Exosome_cplx_N_dom"/>
</dbReference>
<reference evidence="6 7" key="1">
    <citation type="submission" date="2020-08" db="EMBL/GenBank/DDBJ databases">
        <authorList>
            <person name="Hejnol A."/>
        </authorList>
    </citation>
    <scope>NUCLEOTIDE SEQUENCE [LARGE SCALE GENOMIC DNA]</scope>
</reference>
<evidence type="ECO:0000313" key="6">
    <source>
        <dbReference type="EMBL" id="CAD5113009.1"/>
    </source>
</evidence>
<dbReference type="GO" id="GO:0000176">
    <property type="term" value="C:nuclear exosome (RNase complex)"/>
    <property type="evidence" value="ECO:0007669"/>
    <property type="project" value="TreeGrafter"/>
</dbReference>
<dbReference type="Pfam" id="PF14382">
    <property type="entry name" value="ECR1_N"/>
    <property type="match status" value="1"/>
</dbReference>
<dbReference type="Proteomes" id="UP000549394">
    <property type="component" value="Unassembled WGS sequence"/>
</dbReference>
<keyword evidence="7" id="KW-1185">Reference proteome</keyword>
<dbReference type="CDD" id="cd05791">
    <property type="entry name" value="S1_CSL4"/>
    <property type="match status" value="1"/>
</dbReference>
<dbReference type="Gene3D" id="2.40.50.100">
    <property type="match status" value="1"/>
</dbReference>
<keyword evidence="3" id="KW-0271">Exosome</keyword>
<comment type="subcellular location">
    <subcellularLocation>
        <location evidence="1">Nucleus</location>
        <location evidence="1">Nucleolus</location>
    </subcellularLocation>
</comment>
<name>A0A7I8V9K3_9ANNE</name>
<accession>A0A7I8V9K3</accession>
<feature type="domain" description="Exosome complex component CSL4 C-terminal" evidence="4">
    <location>
        <begin position="98"/>
        <end position="137"/>
    </location>
</feature>
<dbReference type="InterPro" id="IPR039771">
    <property type="entry name" value="Csl4"/>
</dbReference>
<proteinExistence type="predicted"/>
<dbReference type="FunFam" id="2.40.50.140:FF:000198">
    <property type="entry name" value="Exosome complex component CSL4"/>
    <property type="match status" value="1"/>
</dbReference>
<dbReference type="PANTHER" id="PTHR12686:SF8">
    <property type="entry name" value="EXOSOME COMPLEX COMPONENT CSL4"/>
    <property type="match status" value="1"/>
</dbReference>
<dbReference type="GO" id="GO:0006396">
    <property type="term" value="P:RNA processing"/>
    <property type="evidence" value="ECO:0007669"/>
    <property type="project" value="InterPro"/>
</dbReference>
<dbReference type="Gene3D" id="2.40.50.140">
    <property type="entry name" value="Nucleic acid-binding proteins"/>
    <property type="match status" value="1"/>
</dbReference>
<comment type="caution">
    <text evidence="6">The sequence shown here is derived from an EMBL/GenBank/DDBJ whole genome shotgun (WGS) entry which is preliminary data.</text>
</comment>
<dbReference type="SUPFAM" id="SSF110324">
    <property type="entry name" value="Ribosomal L27 protein-like"/>
    <property type="match status" value="1"/>
</dbReference>
<evidence type="ECO:0000256" key="1">
    <source>
        <dbReference type="ARBA" id="ARBA00004604"/>
    </source>
</evidence>
<feature type="domain" description="Exosome complex component N-terminal" evidence="5">
    <location>
        <begin position="6"/>
        <end position="40"/>
    </location>
</feature>